<feature type="domain" description="PH" evidence="2">
    <location>
        <begin position="38"/>
        <end position="154"/>
    </location>
</feature>
<reference evidence="4 6" key="3">
    <citation type="submission" date="2020-12" db="EMBL/GenBank/DDBJ databases">
        <title>FDA dAtabase for Regulatory Grade micrObial Sequences (FDA-ARGOS): Supporting development and validation of Infectious Disease Dx tests.</title>
        <authorList>
            <person name="Sproer C."/>
            <person name="Gronow S."/>
            <person name="Severitt S."/>
            <person name="Schroder I."/>
            <person name="Tallon L."/>
            <person name="Sadzewicz L."/>
            <person name="Zhao X."/>
            <person name="Boylan J."/>
            <person name="Ott S."/>
            <person name="Bowen H."/>
            <person name="Vavikolanu K."/>
            <person name="Mehta A."/>
            <person name="Aluvathingal J."/>
            <person name="Nadendla S."/>
            <person name="Lowell S."/>
            <person name="Myers T."/>
            <person name="Yan Y."/>
            <person name="Sichtig H."/>
        </authorList>
    </citation>
    <scope>NUCLEOTIDE SEQUENCE [LARGE SCALE GENOMIC DNA]</scope>
    <source>
        <strain evidence="4 6">FDAARGOS_902</strain>
    </source>
</reference>
<dbReference type="AlphaFoldDB" id="A0A162ZSM3"/>
<accession>A0A162ZSM3</accession>
<dbReference type="RefSeq" id="WP_009377156.1">
    <property type="nucleotide sequence ID" value="NZ_CP065682.1"/>
</dbReference>
<dbReference type="Proteomes" id="UP000594979">
    <property type="component" value="Chromosome"/>
</dbReference>
<gene>
    <name evidence="3" type="ORF">AVW13_01720</name>
    <name evidence="4" type="ORF">I6G59_13430</name>
</gene>
<keyword evidence="1" id="KW-0472">Membrane</keyword>
<reference evidence="3" key="2">
    <citation type="submission" date="2016-01" db="EMBL/GenBank/DDBJ databases">
        <authorList>
            <person name="Hong K.W."/>
        </authorList>
    </citation>
    <scope>NUCLEOTIDE SEQUENCE</scope>
    <source>
        <strain evidence="3">M40</strain>
    </source>
</reference>
<evidence type="ECO:0000313" key="4">
    <source>
        <dbReference type="EMBL" id="QPS32962.1"/>
    </source>
</evidence>
<dbReference type="Pfam" id="PF25362">
    <property type="entry name" value="bPH_11"/>
    <property type="match status" value="1"/>
</dbReference>
<protein>
    <recommendedName>
        <fullName evidence="2">PH domain-containing protein</fullName>
    </recommendedName>
</protein>
<proteinExistence type="predicted"/>
<dbReference type="EMBL" id="LQQR01000023">
    <property type="protein sequence ID" value="KZE18169.1"/>
    <property type="molecule type" value="Genomic_DNA"/>
</dbReference>
<evidence type="ECO:0000313" key="6">
    <source>
        <dbReference type="Proteomes" id="UP000594979"/>
    </source>
</evidence>
<dbReference type="STRING" id="33889.AVW13_01720"/>
<sequence>MDRSVSVLIIAGIFLLILLALTWGWTRRKRSQEALTAPAKPHLGITPIADPVEGSYVSTTHAGHPLERVAIHGLGIRTSGELVVTDGGVILDLAGREDFLIPRADIVSVDTTSGMIGKFVERGGIVRITWRLGETLVDTGFRARYSADTAPTVNRIREMIVEAP</sequence>
<evidence type="ECO:0000313" key="5">
    <source>
        <dbReference type="Proteomes" id="UP000076612"/>
    </source>
</evidence>
<evidence type="ECO:0000256" key="1">
    <source>
        <dbReference type="SAM" id="Phobius"/>
    </source>
</evidence>
<reference evidence="5" key="1">
    <citation type="submission" date="2016-01" db="EMBL/GenBank/DDBJ databases">
        <title>Draft genome of Chromobacterium sp. F49.</title>
        <authorList>
            <person name="Hong K.W."/>
        </authorList>
    </citation>
    <scope>NUCLEOTIDE SEQUENCE [LARGE SCALE GENOMIC DNA]</scope>
    <source>
        <strain evidence="5">M40</strain>
    </source>
</reference>
<dbReference type="Proteomes" id="UP000076612">
    <property type="component" value="Unassembled WGS sequence"/>
</dbReference>
<name>A0A162ZSM3_9MICO</name>
<keyword evidence="1" id="KW-1133">Transmembrane helix</keyword>
<keyword evidence="1" id="KW-0812">Transmembrane</keyword>
<evidence type="ECO:0000259" key="2">
    <source>
        <dbReference type="Pfam" id="PF25362"/>
    </source>
</evidence>
<dbReference type="KEGG" id="bcau:I6G59_13430"/>
<dbReference type="EMBL" id="CP065682">
    <property type="protein sequence ID" value="QPS32962.1"/>
    <property type="molecule type" value="Genomic_DNA"/>
</dbReference>
<organism evidence="4 6">
    <name type="scientific">Brevibacterium casei</name>
    <dbReference type="NCBI Taxonomy" id="33889"/>
    <lineage>
        <taxon>Bacteria</taxon>
        <taxon>Bacillati</taxon>
        <taxon>Actinomycetota</taxon>
        <taxon>Actinomycetes</taxon>
        <taxon>Micrococcales</taxon>
        <taxon>Brevibacteriaceae</taxon>
        <taxon>Brevibacterium</taxon>
    </lineage>
</organism>
<evidence type="ECO:0000313" key="3">
    <source>
        <dbReference type="EMBL" id="KZE18169.1"/>
    </source>
</evidence>
<dbReference type="InterPro" id="IPR057446">
    <property type="entry name" value="PH_bac"/>
</dbReference>
<feature type="transmembrane region" description="Helical" evidence="1">
    <location>
        <begin position="6"/>
        <end position="25"/>
    </location>
</feature>